<feature type="active site" description="Acyl-thioester intermediate" evidence="2">
    <location>
        <position position="332"/>
    </location>
</feature>
<evidence type="ECO:0000313" key="5">
    <source>
        <dbReference type="Proteomes" id="UP000199622"/>
    </source>
</evidence>
<name>A0A1H4J4T2_9PSEU</name>
<dbReference type="EMBL" id="FNSO01000003">
    <property type="protein sequence ID" value="SEB41075.1"/>
    <property type="molecule type" value="Genomic_DNA"/>
</dbReference>
<evidence type="ECO:0000256" key="2">
    <source>
        <dbReference type="PIRSR" id="PIRSR605754-1"/>
    </source>
</evidence>
<dbReference type="GO" id="GO:0016787">
    <property type="term" value="F:hydrolase activity"/>
    <property type="evidence" value="ECO:0007669"/>
    <property type="project" value="UniProtKB-KW"/>
</dbReference>
<dbReference type="Gene3D" id="2.40.260.10">
    <property type="entry name" value="Sortase"/>
    <property type="match status" value="1"/>
</dbReference>
<gene>
    <name evidence="4" type="ORF">SAMN04489727_1504</name>
</gene>
<protein>
    <submittedName>
        <fullName evidence="4">LPXTG-site transpeptidase (Sortase) family protein</fullName>
    </submittedName>
</protein>
<evidence type="ECO:0000256" key="1">
    <source>
        <dbReference type="ARBA" id="ARBA00022801"/>
    </source>
</evidence>
<feature type="compositionally biased region" description="Pro residues" evidence="3">
    <location>
        <begin position="16"/>
        <end position="43"/>
    </location>
</feature>
<dbReference type="Pfam" id="PF04203">
    <property type="entry name" value="Sortase"/>
    <property type="match status" value="1"/>
</dbReference>
<accession>A0A1H4J4T2</accession>
<evidence type="ECO:0000313" key="4">
    <source>
        <dbReference type="EMBL" id="SEB41075.1"/>
    </source>
</evidence>
<sequence length="370" mass="39682">MATREGPDDDRRRYPGQPPIPPRRPATPPRGQVPPQQPHPQPRQPQRGPQGGPQGQPPRRPQGPPPRRYTSPPPPPGSSEETVVFAPVGKGGAATKEKPAPAPLGKGGVAIRTAGEVLITLGLVVLLFMVYELYVTDLFSAGKQSEASDQLDGEWAHDRTLHPELIDGKAFARIHIPSFGVDYNFTIQEGTDDAALEVGPGHYKGTALPGEPGNFAVAGHRVGKGAPFNDLDNLSSCDQIVIETSTDFYIYKVLPYDDEMKDWAAGKGADPKCKGVSTLRDGGAEDGGAYSETFGRKVVLPSQGTAVNPVPYKDADVLPKAQQAALLTLTTCHPQFSARERLIITSVLTQQVPKNQVKDYGDLLQKIGEA</sequence>
<dbReference type="CDD" id="cd05830">
    <property type="entry name" value="Sortase_E"/>
    <property type="match status" value="1"/>
</dbReference>
<dbReference type="AlphaFoldDB" id="A0A1H4J4T2"/>
<proteinExistence type="predicted"/>
<dbReference type="InterPro" id="IPR005754">
    <property type="entry name" value="Sortase"/>
</dbReference>
<dbReference type="SUPFAM" id="SSF63817">
    <property type="entry name" value="Sortase"/>
    <property type="match status" value="1"/>
</dbReference>
<feature type="active site" description="Proton donor/acceptor" evidence="2">
    <location>
        <position position="220"/>
    </location>
</feature>
<feature type="compositionally biased region" description="Basic and acidic residues" evidence="3">
    <location>
        <begin position="1"/>
        <end position="13"/>
    </location>
</feature>
<dbReference type="InterPro" id="IPR042003">
    <property type="entry name" value="Sortase_E"/>
</dbReference>
<dbReference type="OrthoDB" id="5242879at2"/>
<dbReference type="Proteomes" id="UP000199622">
    <property type="component" value="Unassembled WGS sequence"/>
</dbReference>
<dbReference type="InterPro" id="IPR023365">
    <property type="entry name" value="Sortase_dom-sf"/>
</dbReference>
<reference evidence="5" key="1">
    <citation type="submission" date="2016-10" db="EMBL/GenBank/DDBJ databases">
        <authorList>
            <person name="Varghese N."/>
            <person name="Submissions S."/>
        </authorList>
    </citation>
    <scope>NUCLEOTIDE SEQUENCE [LARGE SCALE GENOMIC DNA]</scope>
    <source>
        <strain evidence="5">DSM 44544</strain>
    </source>
</reference>
<evidence type="ECO:0000256" key="3">
    <source>
        <dbReference type="SAM" id="MobiDB-lite"/>
    </source>
</evidence>
<dbReference type="InterPro" id="IPR053465">
    <property type="entry name" value="Sortase_Class_E"/>
</dbReference>
<feature type="compositionally biased region" description="Pro residues" evidence="3">
    <location>
        <begin position="55"/>
        <end position="77"/>
    </location>
</feature>
<dbReference type="RefSeq" id="WP_091305086.1">
    <property type="nucleotide sequence ID" value="NZ_FNSO01000003.1"/>
</dbReference>
<organism evidence="4 5">
    <name type="scientific">Amycolatopsis tolypomycina</name>
    <dbReference type="NCBI Taxonomy" id="208445"/>
    <lineage>
        <taxon>Bacteria</taxon>
        <taxon>Bacillati</taxon>
        <taxon>Actinomycetota</taxon>
        <taxon>Actinomycetes</taxon>
        <taxon>Pseudonocardiales</taxon>
        <taxon>Pseudonocardiaceae</taxon>
        <taxon>Amycolatopsis</taxon>
    </lineage>
</organism>
<keyword evidence="5" id="KW-1185">Reference proteome</keyword>
<feature type="region of interest" description="Disordered" evidence="3">
    <location>
        <begin position="1"/>
        <end position="83"/>
    </location>
</feature>
<dbReference type="NCBIfam" id="NF033747">
    <property type="entry name" value="class_E_sortase"/>
    <property type="match status" value="1"/>
</dbReference>
<keyword evidence="1" id="KW-0378">Hydrolase</keyword>
<dbReference type="STRING" id="208445.SAMN04489727_1504"/>